<dbReference type="AlphaFoldDB" id="A0A0C4EC88"/>
<gene>
    <name evidence="2" type="ORF">MAPG_10302</name>
</gene>
<sequence length="202" mass="21712">MASIVDPYISNGTCYFAAGKRSHSSFIPCGNDAIGRQTCCGVADFCMSSGACFNAEFRQTYLAGCTDPQYNDEKCPNKPNLSNEPWTGLAYCNGSSEEWFACRKGGSSTLRSGDPCVCPEEPRTIAFKDKSSLDRIASLPRTTGSRIAFEADHYPSPQVIVTYRAYRPDPSLVPASLVPGGSHAPPQNVNRNGALTPVAELP</sequence>
<reference evidence="2" key="3">
    <citation type="submission" date="2011-03" db="EMBL/GenBank/DDBJ databases">
        <title>Annotation of Magnaporthe poae ATCC 64411.</title>
        <authorList>
            <person name="Ma L.-J."/>
            <person name="Dead R."/>
            <person name="Young S.K."/>
            <person name="Zeng Q."/>
            <person name="Gargeya S."/>
            <person name="Fitzgerald M."/>
            <person name="Haas B."/>
            <person name="Abouelleil A."/>
            <person name="Alvarado L."/>
            <person name="Arachchi H.M."/>
            <person name="Berlin A."/>
            <person name="Brown A."/>
            <person name="Chapman S.B."/>
            <person name="Chen Z."/>
            <person name="Dunbar C."/>
            <person name="Freedman E."/>
            <person name="Gearin G."/>
            <person name="Gellesch M."/>
            <person name="Goldberg J."/>
            <person name="Griggs A."/>
            <person name="Gujja S."/>
            <person name="Heiman D."/>
            <person name="Howarth C."/>
            <person name="Larson L."/>
            <person name="Lui A."/>
            <person name="MacDonald P.J.P."/>
            <person name="Mehta T."/>
            <person name="Montmayeur A."/>
            <person name="Murphy C."/>
            <person name="Neiman D."/>
            <person name="Pearson M."/>
            <person name="Priest M."/>
            <person name="Roberts A."/>
            <person name="Saif S."/>
            <person name="Shea T."/>
            <person name="Shenoy N."/>
            <person name="Sisk P."/>
            <person name="Stolte C."/>
            <person name="Sykes S."/>
            <person name="Yandava C."/>
            <person name="Wortman J."/>
            <person name="Nusbaum C."/>
            <person name="Birren B."/>
        </authorList>
    </citation>
    <scope>NUCLEOTIDE SEQUENCE</scope>
    <source>
        <strain evidence="2">ATCC 64411</strain>
    </source>
</reference>
<accession>A0A0C4EC88</accession>
<dbReference type="OrthoDB" id="4148662at2759"/>
<dbReference type="EnsemblFungi" id="MAPG_10302T0">
    <property type="protein sequence ID" value="MAPG_10302T0"/>
    <property type="gene ID" value="MAPG_10302"/>
</dbReference>
<protein>
    <submittedName>
        <fullName evidence="2 3">Uncharacterized protein</fullName>
    </submittedName>
</protein>
<name>A0A0C4EC88_MAGP6</name>
<reference evidence="3" key="5">
    <citation type="submission" date="2015-06" db="UniProtKB">
        <authorList>
            <consortium name="EnsemblFungi"/>
        </authorList>
    </citation>
    <scope>IDENTIFICATION</scope>
    <source>
        <strain evidence="3">ATCC 64411</strain>
    </source>
</reference>
<reference evidence="4" key="1">
    <citation type="submission" date="2010-05" db="EMBL/GenBank/DDBJ databases">
        <title>The genome sequence of Magnaporthe poae strain ATCC 64411.</title>
        <authorList>
            <person name="Ma L.-J."/>
            <person name="Dead R."/>
            <person name="Young S."/>
            <person name="Zeng Q."/>
            <person name="Koehrsen M."/>
            <person name="Alvarado L."/>
            <person name="Berlin A."/>
            <person name="Chapman S.B."/>
            <person name="Chen Z."/>
            <person name="Freedman E."/>
            <person name="Gellesch M."/>
            <person name="Goldberg J."/>
            <person name="Griggs A."/>
            <person name="Gujja S."/>
            <person name="Heilman E.R."/>
            <person name="Heiman D."/>
            <person name="Hepburn T."/>
            <person name="Howarth C."/>
            <person name="Jen D."/>
            <person name="Larson L."/>
            <person name="Mehta T."/>
            <person name="Neiman D."/>
            <person name="Pearson M."/>
            <person name="Roberts A."/>
            <person name="Saif S."/>
            <person name="Shea T."/>
            <person name="Shenoy N."/>
            <person name="Sisk P."/>
            <person name="Stolte C."/>
            <person name="Sykes S."/>
            <person name="Walk T."/>
            <person name="White J."/>
            <person name="Yandava C."/>
            <person name="Haas B."/>
            <person name="Nusbaum C."/>
            <person name="Birren B."/>
        </authorList>
    </citation>
    <scope>NUCLEOTIDE SEQUENCE [LARGE SCALE GENOMIC DNA]</scope>
    <source>
        <strain evidence="4">ATCC 64411 / 73-15</strain>
    </source>
</reference>
<evidence type="ECO:0000256" key="1">
    <source>
        <dbReference type="SAM" id="MobiDB-lite"/>
    </source>
</evidence>
<evidence type="ECO:0000313" key="4">
    <source>
        <dbReference type="Proteomes" id="UP000011715"/>
    </source>
</evidence>
<dbReference type="STRING" id="644358.A0A0C4EC88"/>
<dbReference type="eggNOG" id="ENOG502SP80">
    <property type="taxonomic scope" value="Eukaryota"/>
</dbReference>
<organism evidence="3 4">
    <name type="scientific">Magnaporthiopsis poae (strain ATCC 64411 / 73-15)</name>
    <name type="common">Kentucky bluegrass fungus</name>
    <name type="synonym">Magnaporthe poae</name>
    <dbReference type="NCBI Taxonomy" id="644358"/>
    <lineage>
        <taxon>Eukaryota</taxon>
        <taxon>Fungi</taxon>
        <taxon>Dikarya</taxon>
        <taxon>Ascomycota</taxon>
        <taxon>Pezizomycotina</taxon>
        <taxon>Sordariomycetes</taxon>
        <taxon>Sordariomycetidae</taxon>
        <taxon>Magnaporthales</taxon>
        <taxon>Magnaporthaceae</taxon>
        <taxon>Magnaporthiopsis</taxon>
    </lineage>
</organism>
<feature type="region of interest" description="Disordered" evidence="1">
    <location>
        <begin position="177"/>
        <end position="202"/>
    </location>
</feature>
<dbReference type="VEuPathDB" id="FungiDB:MAPG_10302"/>
<reference evidence="3" key="4">
    <citation type="journal article" date="2015" name="G3 (Bethesda)">
        <title>Genome sequences of three phytopathogenic species of the Magnaporthaceae family of fungi.</title>
        <authorList>
            <person name="Okagaki L.H."/>
            <person name="Nunes C.C."/>
            <person name="Sailsbery J."/>
            <person name="Clay B."/>
            <person name="Brown D."/>
            <person name="John T."/>
            <person name="Oh Y."/>
            <person name="Young N."/>
            <person name="Fitzgerald M."/>
            <person name="Haas B.J."/>
            <person name="Zeng Q."/>
            <person name="Young S."/>
            <person name="Adiconis X."/>
            <person name="Fan L."/>
            <person name="Levin J.Z."/>
            <person name="Mitchell T.K."/>
            <person name="Okubara P.A."/>
            <person name="Farman M.L."/>
            <person name="Kohn L.M."/>
            <person name="Birren B."/>
            <person name="Ma L.-J."/>
            <person name="Dean R.A."/>
        </authorList>
    </citation>
    <scope>NUCLEOTIDE SEQUENCE</scope>
    <source>
        <strain evidence="3">ATCC 64411 / 73-15</strain>
    </source>
</reference>
<dbReference type="OMA" id="TCYFAAG"/>
<dbReference type="EMBL" id="GL876975">
    <property type="protein sequence ID" value="KLU90448.1"/>
    <property type="molecule type" value="Genomic_DNA"/>
</dbReference>
<proteinExistence type="predicted"/>
<keyword evidence="4" id="KW-1185">Reference proteome</keyword>
<dbReference type="Proteomes" id="UP000011715">
    <property type="component" value="Unassembled WGS sequence"/>
</dbReference>
<evidence type="ECO:0000313" key="2">
    <source>
        <dbReference type="EMBL" id="KLU90448.1"/>
    </source>
</evidence>
<evidence type="ECO:0000313" key="3">
    <source>
        <dbReference type="EnsemblFungi" id="MAPG_10302T0"/>
    </source>
</evidence>
<reference evidence="2" key="2">
    <citation type="submission" date="2010-05" db="EMBL/GenBank/DDBJ databases">
        <title>The Genome Sequence of Magnaporthe poae strain ATCC 64411.</title>
        <authorList>
            <consortium name="The Broad Institute Genome Sequencing Platform"/>
            <consortium name="Broad Institute Genome Sequencing Center for Infectious Disease"/>
            <person name="Ma L.-J."/>
            <person name="Dead R."/>
            <person name="Young S."/>
            <person name="Zeng Q."/>
            <person name="Koehrsen M."/>
            <person name="Alvarado L."/>
            <person name="Berlin A."/>
            <person name="Chapman S.B."/>
            <person name="Chen Z."/>
            <person name="Freedman E."/>
            <person name="Gellesch M."/>
            <person name="Goldberg J."/>
            <person name="Griggs A."/>
            <person name="Gujja S."/>
            <person name="Heilman E.R."/>
            <person name="Heiman D."/>
            <person name="Hepburn T."/>
            <person name="Howarth C."/>
            <person name="Jen D."/>
            <person name="Larson L."/>
            <person name="Mehta T."/>
            <person name="Neiman D."/>
            <person name="Pearson M."/>
            <person name="Roberts A."/>
            <person name="Saif S."/>
            <person name="Shea T."/>
            <person name="Shenoy N."/>
            <person name="Sisk P."/>
            <person name="Stolte C."/>
            <person name="Sykes S."/>
            <person name="Walk T."/>
            <person name="White J."/>
            <person name="Yandava C."/>
            <person name="Haas B."/>
            <person name="Nusbaum C."/>
            <person name="Birren B."/>
        </authorList>
    </citation>
    <scope>NUCLEOTIDE SEQUENCE</scope>
    <source>
        <strain evidence="2">ATCC 64411</strain>
    </source>
</reference>
<dbReference type="EMBL" id="ADBL01002303">
    <property type="status" value="NOT_ANNOTATED_CDS"/>
    <property type="molecule type" value="Genomic_DNA"/>
</dbReference>
<dbReference type="EMBL" id="ADBL01002304">
    <property type="status" value="NOT_ANNOTATED_CDS"/>
    <property type="molecule type" value="Genomic_DNA"/>
</dbReference>